<evidence type="ECO:0000256" key="10">
    <source>
        <dbReference type="ARBA" id="ARBA00022801"/>
    </source>
</evidence>
<organism evidence="15 16">
    <name type="scientific">Dictyobacter aurantiacus</name>
    <dbReference type="NCBI Taxonomy" id="1936993"/>
    <lineage>
        <taxon>Bacteria</taxon>
        <taxon>Bacillati</taxon>
        <taxon>Chloroflexota</taxon>
        <taxon>Ktedonobacteria</taxon>
        <taxon>Ktedonobacterales</taxon>
        <taxon>Dictyobacteraceae</taxon>
        <taxon>Dictyobacter</taxon>
    </lineage>
</organism>
<comment type="subcellular location">
    <subcellularLocation>
        <location evidence="4">Cytoplasm</location>
    </subcellularLocation>
</comment>
<protein>
    <recommendedName>
        <fullName evidence="13">Ribonuclease</fullName>
        <ecNumber evidence="13">3.1.26.4</ecNumber>
    </recommendedName>
</protein>
<dbReference type="EC" id="3.1.26.4" evidence="13"/>
<evidence type="ECO:0000256" key="7">
    <source>
        <dbReference type="ARBA" id="ARBA00022722"/>
    </source>
</evidence>
<evidence type="ECO:0000256" key="5">
    <source>
        <dbReference type="ARBA" id="ARBA00008378"/>
    </source>
</evidence>
<dbReference type="SUPFAM" id="SSF53098">
    <property type="entry name" value="Ribonuclease H-like"/>
    <property type="match status" value="1"/>
</dbReference>
<comment type="function">
    <text evidence="3 13">Endonuclease that specifically degrades the RNA of RNA-DNA hybrids.</text>
</comment>
<dbReference type="RefSeq" id="WP_218030819.1">
    <property type="nucleotide sequence ID" value="NZ_BIFQ01000001.1"/>
</dbReference>
<dbReference type="PIRSF" id="PIRSF037748">
    <property type="entry name" value="RnhC"/>
    <property type="match status" value="1"/>
</dbReference>
<keyword evidence="6" id="KW-0963">Cytoplasm</keyword>
<keyword evidence="7 12" id="KW-0540">Nuclease</keyword>
<dbReference type="PROSITE" id="PS51975">
    <property type="entry name" value="RNASE_H_2"/>
    <property type="match status" value="1"/>
</dbReference>
<dbReference type="GO" id="GO:0005737">
    <property type="term" value="C:cytoplasm"/>
    <property type="evidence" value="ECO:0007669"/>
    <property type="project" value="UniProtKB-SubCell"/>
</dbReference>
<comment type="catalytic activity">
    <reaction evidence="1 12 13">
        <text>Endonucleolytic cleavage to 5'-phosphomonoester.</text>
        <dbReference type="EC" id="3.1.26.4"/>
    </reaction>
</comment>
<dbReference type="InterPro" id="IPR024567">
    <property type="entry name" value="RNase_HII/HIII_dom"/>
</dbReference>
<evidence type="ECO:0000256" key="13">
    <source>
        <dbReference type="RuleBase" id="RU003515"/>
    </source>
</evidence>
<dbReference type="CDD" id="cd06590">
    <property type="entry name" value="RNase_HII_bacteria_HIII_like"/>
    <property type="match status" value="1"/>
</dbReference>
<gene>
    <name evidence="15" type="primary">rnhC</name>
    <name evidence="15" type="ORF">KDAU_06440</name>
</gene>
<feature type="domain" description="RNase H type-2" evidence="14">
    <location>
        <begin position="103"/>
        <end position="315"/>
    </location>
</feature>
<evidence type="ECO:0000256" key="12">
    <source>
        <dbReference type="PROSITE-ProRule" id="PRU01319"/>
    </source>
</evidence>
<evidence type="ECO:0000256" key="3">
    <source>
        <dbReference type="ARBA" id="ARBA00004065"/>
    </source>
</evidence>
<dbReference type="InterPro" id="IPR036397">
    <property type="entry name" value="RNaseH_sf"/>
</dbReference>
<comment type="caution">
    <text evidence="15">The sequence shown here is derived from an EMBL/GenBank/DDBJ whole genome shotgun (WGS) entry which is preliminary data.</text>
</comment>
<sequence>MADDRLEEITRRFRHFVAEQGWSICDEKAIAHGYQCTVIDGQARVPVALYATGKTLVQGKASALQTALKAWDQPRQMQNTLLSAAEPSPLTVTRTAIPQATGVARIGSDESGKGDFYGPLVIAAVFVDEHNEPQLLRLGVRDSKKLTDKNISALAREIQTLCQHKILTYAPVSYNQLYQRLPNLNRLLAQAHARVITELSKNVPARLAIVDQFGDESLVRLELQKAASPLRLEQRYRAENDTAVAAASILARAKFVRDLAALSDEIGVQLPKGASNPQIVTIGRQIVVRHGKDALSAIAKLHFKTATTILQTVPEDEA</sequence>
<dbReference type="InterPro" id="IPR012337">
    <property type="entry name" value="RNaseH-like_sf"/>
</dbReference>
<keyword evidence="16" id="KW-1185">Reference proteome</keyword>
<dbReference type="AlphaFoldDB" id="A0A401Z8Z1"/>
<evidence type="ECO:0000256" key="9">
    <source>
        <dbReference type="ARBA" id="ARBA00022759"/>
    </source>
</evidence>
<reference evidence="16" key="1">
    <citation type="submission" date="2018-12" db="EMBL/GenBank/DDBJ databases">
        <title>Tengunoibacter tsumagoiensis gen. nov., sp. nov., Dictyobacter kobayashii sp. nov., D. alpinus sp. nov., and D. joshuensis sp. nov. and description of Dictyobacteraceae fam. nov. within the order Ktedonobacterales isolated from Tengu-no-mugimeshi.</title>
        <authorList>
            <person name="Wang C.M."/>
            <person name="Zheng Y."/>
            <person name="Sakai Y."/>
            <person name="Toyoda A."/>
            <person name="Minakuchi Y."/>
            <person name="Abe K."/>
            <person name="Yokota A."/>
            <person name="Yabe S."/>
        </authorList>
    </citation>
    <scope>NUCLEOTIDE SEQUENCE [LARGE SCALE GENOMIC DNA]</scope>
    <source>
        <strain evidence="16">S-27</strain>
    </source>
</reference>
<dbReference type="PANTHER" id="PTHR10954:SF23">
    <property type="entry name" value="RIBONUCLEASE"/>
    <property type="match status" value="1"/>
</dbReference>
<proteinExistence type="inferred from homology"/>
<dbReference type="Pfam" id="PF01351">
    <property type="entry name" value="RNase_HII"/>
    <property type="match status" value="1"/>
</dbReference>
<dbReference type="GO" id="GO:0043137">
    <property type="term" value="P:DNA replication, removal of RNA primer"/>
    <property type="evidence" value="ECO:0007669"/>
    <property type="project" value="TreeGrafter"/>
</dbReference>
<evidence type="ECO:0000256" key="8">
    <source>
        <dbReference type="ARBA" id="ARBA00022723"/>
    </source>
</evidence>
<dbReference type="GO" id="GO:0004523">
    <property type="term" value="F:RNA-DNA hybrid ribonuclease activity"/>
    <property type="evidence" value="ECO:0007669"/>
    <property type="project" value="UniProtKB-UniRule"/>
</dbReference>
<dbReference type="PANTHER" id="PTHR10954">
    <property type="entry name" value="RIBONUCLEASE H2 SUBUNIT A"/>
    <property type="match status" value="1"/>
</dbReference>
<evidence type="ECO:0000313" key="16">
    <source>
        <dbReference type="Proteomes" id="UP000287224"/>
    </source>
</evidence>
<evidence type="ECO:0000256" key="11">
    <source>
        <dbReference type="ARBA" id="ARBA00022842"/>
    </source>
</evidence>
<dbReference type="GO" id="GO:0006298">
    <property type="term" value="P:mismatch repair"/>
    <property type="evidence" value="ECO:0007669"/>
    <property type="project" value="TreeGrafter"/>
</dbReference>
<comment type="cofactor">
    <cofactor evidence="2">
        <name>Mg(2+)</name>
        <dbReference type="ChEBI" id="CHEBI:18420"/>
    </cofactor>
</comment>
<evidence type="ECO:0000256" key="4">
    <source>
        <dbReference type="ARBA" id="ARBA00004496"/>
    </source>
</evidence>
<comment type="cofactor">
    <cofactor evidence="12">
        <name>Mn(2+)</name>
        <dbReference type="ChEBI" id="CHEBI:29035"/>
    </cofactor>
    <cofactor evidence="12">
        <name>Mg(2+)</name>
        <dbReference type="ChEBI" id="CHEBI:18420"/>
    </cofactor>
    <text evidence="12">Manganese or magnesium. Binds 1 divalent metal ion per monomer in the absence of substrate. May bind a second metal ion after substrate binding.</text>
</comment>
<feature type="binding site" evidence="12">
    <location>
        <position position="109"/>
    </location>
    <ligand>
        <name>a divalent metal cation</name>
        <dbReference type="ChEBI" id="CHEBI:60240"/>
    </ligand>
</feature>
<evidence type="ECO:0000256" key="2">
    <source>
        <dbReference type="ARBA" id="ARBA00001946"/>
    </source>
</evidence>
<dbReference type="Proteomes" id="UP000287224">
    <property type="component" value="Unassembled WGS sequence"/>
</dbReference>
<dbReference type="InterPro" id="IPR004641">
    <property type="entry name" value="RNase_HIII"/>
</dbReference>
<dbReference type="Gene3D" id="3.30.420.10">
    <property type="entry name" value="Ribonuclease H-like superfamily/Ribonuclease H"/>
    <property type="match status" value="1"/>
</dbReference>
<comment type="similarity">
    <text evidence="5">Belongs to the RNase HII family. RnhC subfamily.</text>
</comment>
<keyword evidence="11" id="KW-0460">Magnesium</keyword>
<feature type="binding site" evidence="12">
    <location>
        <position position="110"/>
    </location>
    <ligand>
        <name>a divalent metal cation</name>
        <dbReference type="ChEBI" id="CHEBI:60240"/>
    </ligand>
</feature>
<keyword evidence="9 12" id="KW-0255">Endonuclease</keyword>
<keyword evidence="8 12" id="KW-0479">Metal-binding</keyword>
<evidence type="ECO:0000259" key="14">
    <source>
        <dbReference type="PROSITE" id="PS51975"/>
    </source>
</evidence>
<evidence type="ECO:0000256" key="6">
    <source>
        <dbReference type="ARBA" id="ARBA00022490"/>
    </source>
</evidence>
<dbReference type="GO" id="GO:0046872">
    <property type="term" value="F:metal ion binding"/>
    <property type="evidence" value="ECO:0007669"/>
    <property type="project" value="UniProtKB-KW"/>
</dbReference>
<evidence type="ECO:0000256" key="1">
    <source>
        <dbReference type="ARBA" id="ARBA00000077"/>
    </source>
</evidence>
<name>A0A401Z8Z1_9CHLR</name>
<keyword evidence="10 12" id="KW-0378">Hydrolase</keyword>
<feature type="binding site" evidence="12">
    <location>
        <position position="211"/>
    </location>
    <ligand>
        <name>a divalent metal cation</name>
        <dbReference type="ChEBI" id="CHEBI:60240"/>
    </ligand>
</feature>
<dbReference type="NCBIfam" id="TIGR00716">
    <property type="entry name" value="rnhC"/>
    <property type="match status" value="1"/>
</dbReference>
<dbReference type="GO" id="GO:0032299">
    <property type="term" value="C:ribonuclease H2 complex"/>
    <property type="evidence" value="ECO:0007669"/>
    <property type="project" value="TreeGrafter"/>
</dbReference>
<evidence type="ECO:0000313" key="15">
    <source>
        <dbReference type="EMBL" id="GCE03315.1"/>
    </source>
</evidence>
<dbReference type="EMBL" id="BIFQ01000001">
    <property type="protein sequence ID" value="GCE03315.1"/>
    <property type="molecule type" value="Genomic_DNA"/>
</dbReference>
<dbReference type="GO" id="GO:0003723">
    <property type="term" value="F:RNA binding"/>
    <property type="evidence" value="ECO:0007669"/>
    <property type="project" value="UniProtKB-UniRule"/>
</dbReference>
<accession>A0A401Z8Z1</accession>
<dbReference type="InterPro" id="IPR001352">
    <property type="entry name" value="RNase_HII/HIII"/>
</dbReference>